<dbReference type="PANTHER" id="PTHR34322">
    <property type="entry name" value="TRANSPOSASE, Y1_TNP DOMAIN-CONTAINING"/>
    <property type="match status" value="1"/>
</dbReference>
<dbReference type="SUPFAM" id="SSF143422">
    <property type="entry name" value="Transposase IS200-like"/>
    <property type="match status" value="1"/>
</dbReference>
<proteinExistence type="predicted"/>
<gene>
    <name evidence="2" type="ORF">SAMN02194393_04557</name>
</gene>
<dbReference type="GO" id="GO:0004803">
    <property type="term" value="F:transposase activity"/>
    <property type="evidence" value="ECO:0007669"/>
    <property type="project" value="InterPro"/>
</dbReference>
<protein>
    <submittedName>
        <fullName evidence="2">REP element-mobilizing transposase RayT</fullName>
    </submittedName>
</protein>
<dbReference type="GO" id="GO:0043565">
    <property type="term" value="F:sequence-specific DNA binding"/>
    <property type="evidence" value="ECO:0007669"/>
    <property type="project" value="InterPro"/>
</dbReference>
<dbReference type="InterPro" id="IPR002686">
    <property type="entry name" value="Transposase_17"/>
</dbReference>
<dbReference type="Pfam" id="PF01797">
    <property type="entry name" value="Y1_Tnp"/>
    <property type="match status" value="1"/>
</dbReference>
<dbReference type="InterPro" id="IPR036515">
    <property type="entry name" value="Transposase_17_sf"/>
</dbReference>
<dbReference type="GO" id="GO:0006313">
    <property type="term" value="P:DNA transposition"/>
    <property type="evidence" value="ECO:0007669"/>
    <property type="project" value="InterPro"/>
</dbReference>
<feature type="domain" description="Transposase IS200-like" evidence="1">
    <location>
        <begin position="9"/>
        <end position="123"/>
    </location>
</feature>
<dbReference type="Proteomes" id="UP000190285">
    <property type="component" value="Unassembled WGS sequence"/>
</dbReference>
<dbReference type="EMBL" id="FUZT01000014">
    <property type="protein sequence ID" value="SKC86491.1"/>
    <property type="molecule type" value="Genomic_DNA"/>
</dbReference>
<dbReference type="OrthoDB" id="9788881at2"/>
<dbReference type="AlphaFoldDB" id="A0A1T5ME27"/>
<evidence type="ECO:0000313" key="2">
    <source>
        <dbReference type="EMBL" id="SKC86491.1"/>
    </source>
</evidence>
<dbReference type="Gene3D" id="3.30.70.1290">
    <property type="entry name" value="Transposase IS200-like"/>
    <property type="match status" value="1"/>
</dbReference>
<reference evidence="3" key="1">
    <citation type="submission" date="2017-02" db="EMBL/GenBank/DDBJ databases">
        <authorList>
            <person name="Varghese N."/>
            <person name="Submissions S."/>
        </authorList>
    </citation>
    <scope>NUCLEOTIDE SEQUENCE [LARGE SCALE GENOMIC DNA]</scope>
    <source>
        <strain evidence="3">M1</strain>
    </source>
</reference>
<dbReference type="Gene3D" id="1.10.1750.10">
    <property type="match status" value="1"/>
</dbReference>
<dbReference type="InterPro" id="IPR010921">
    <property type="entry name" value="Trp_repressor/repl_initiator"/>
</dbReference>
<name>A0A1T5ME27_9FIRM</name>
<dbReference type="PANTHER" id="PTHR34322:SF2">
    <property type="entry name" value="TRANSPOSASE IS200-LIKE DOMAIN-CONTAINING PROTEIN"/>
    <property type="match status" value="1"/>
</dbReference>
<sequence>MARKPRIHYEGALYHVICRGNNKEYIFENEEDKEEYRKIIIKYKKKYGFTLYAYCIMDNHVHMLIEVEKIPLSKIMKGIQQVYTQRYNKKYERTGHVFEQRYKAQLCKKNEYLLNLIRYIHKNPVKAKLNKGINYNWSSHNEYLNKANLRITDVKFPLECFSYNNEEAIKRYLLFMGEEESIDKEKWQIDQNEVKQSKNYQNKEKKIKFLEIIKCIEVITGINIEDVKGSTKNRRISDIRKAIIILNNKYGDYNNKMVSEYLQIDPTTVSQIVNGRYSKSELLTKIIEEFIQMSSCHA</sequence>
<evidence type="ECO:0000259" key="1">
    <source>
        <dbReference type="SMART" id="SM01321"/>
    </source>
</evidence>
<dbReference type="RefSeq" id="WP_079494949.1">
    <property type="nucleotide sequence ID" value="NZ_FUZT01000014.1"/>
</dbReference>
<evidence type="ECO:0000313" key="3">
    <source>
        <dbReference type="Proteomes" id="UP000190285"/>
    </source>
</evidence>
<dbReference type="SUPFAM" id="SSF48295">
    <property type="entry name" value="TrpR-like"/>
    <property type="match status" value="1"/>
</dbReference>
<accession>A0A1T5ME27</accession>
<dbReference type="STRING" id="36842.SAMN02194393_04557"/>
<dbReference type="SMART" id="SM01321">
    <property type="entry name" value="Y1_Tnp"/>
    <property type="match status" value="1"/>
</dbReference>
<organism evidence="2 3">
    <name type="scientific">Maledivibacter halophilus</name>
    <dbReference type="NCBI Taxonomy" id="36842"/>
    <lineage>
        <taxon>Bacteria</taxon>
        <taxon>Bacillati</taxon>
        <taxon>Bacillota</taxon>
        <taxon>Clostridia</taxon>
        <taxon>Peptostreptococcales</taxon>
        <taxon>Caminicellaceae</taxon>
        <taxon>Maledivibacter</taxon>
    </lineage>
</organism>
<keyword evidence="3" id="KW-1185">Reference proteome</keyword>